<dbReference type="EMBL" id="JABJRC010000002">
    <property type="protein sequence ID" value="NOL41075.1"/>
    <property type="molecule type" value="Genomic_DNA"/>
</dbReference>
<evidence type="ECO:0000313" key="4">
    <source>
        <dbReference type="Proteomes" id="UP000534306"/>
    </source>
</evidence>
<feature type="compositionally biased region" description="Low complexity" evidence="1">
    <location>
        <begin position="772"/>
        <end position="782"/>
    </location>
</feature>
<evidence type="ECO:0000313" key="3">
    <source>
        <dbReference type="EMBL" id="NOL41075.1"/>
    </source>
</evidence>
<reference evidence="2 5" key="2">
    <citation type="submission" date="2020-08" db="EMBL/GenBank/DDBJ databases">
        <title>Sequencing the genomes of 1000 actinobacteria strains.</title>
        <authorList>
            <person name="Klenk H.-P."/>
        </authorList>
    </citation>
    <scope>NUCLEOTIDE SEQUENCE [LARGE SCALE GENOMIC DNA]</scope>
    <source>
        <strain evidence="2 5">DSM 15626</strain>
    </source>
</reference>
<feature type="region of interest" description="Disordered" evidence="1">
    <location>
        <begin position="772"/>
        <end position="798"/>
    </location>
</feature>
<comment type="caution">
    <text evidence="3">The sequence shown here is derived from an EMBL/GenBank/DDBJ whole genome shotgun (WGS) entry which is preliminary data.</text>
</comment>
<dbReference type="EMBL" id="JACHKF010000001">
    <property type="protein sequence ID" value="MBB6569081.1"/>
    <property type="molecule type" value="Genomic_DNA"/>
</dbReference>
<protein>
    <submittedName>
        <fullName evidence="3">Uncharacterized protein</fullName>
    </submittedName>
</protein>
<name>A0A7Y4P0F1_9ACTN</name>
<feature type="compositionally biased region" description="Polar residues" evidence="1">
    <location>
        <begin position="2065"/>
        <end position="2080"/>
    </location>
</feature>
<dbReference type="Proteomes" id="UP000534306">
    <property type="component" value="Unassembled WGS sequence"/>
</dbReference>
<keyword evidence="4" id="KW-1185">Reference proteome</keyword>
<sequence>MTTPAARARATLATALGIAFPSAVPLQGDRVWLTSRRDTVSTTAIEQYVARRAARVSDDRLLAETVALLGAEVARVRRTDPAQGATAALDRLLAVPGLDQSRTAEAQAMLQVALRAAAATSPEAAARLETPSQTSPLAVLERGRAISRAAHGAPPEIRAEGGPSPRSGFVGRLRRVLGVERRETRLRAEYDRYQLLVKAWGAGAWVQGELEGAAQAIRRRGGVLPEAPWQAGARYTAEGVAAATALTRVDPRAAQLRQQVAAQVGELERAVAELSHLAETKVASSGAATTEAAELEEKAQAEAAMRDRGAAERARVIRVEAVAAGRTAIRHTELATGYQQAAANAAHTLQGYRELLTETDAVIADPNRPHGHLAALADEAADRSTEYVAATARAMPVHDALETGVPTGPALLAPVGDINRILAENGLRQRLGGMAPRPIPAAEYRRLMSADGMIIPVGGAPGDDVNQVTQVRLRMKRRDLTEIVDRDYDLAEQMNGTFGTGGQGVSTAATQSTGTSAGADLQAFLTMTPPTSPIHAVGQVVAPRAGVSSGESFTASSGQIGHSQFGRVDDDRGESLLYQWTGEWEIQVRNSPTAPWSPAQTVAAGKQLTWVPSAYAVQPAAATVTLAQLGRAAEINPELPQHTVTRFNGLQSVSDRLVAAARDQFGALDRVAYDQLNIMVTRDPARLLHEYGKPGGLTRPISVAGRPAYQLTVELEPVWSTARLSGERSFDLWQEEIENEFSGISASETYGTSLTGSVGLGAGAVPGAPAASAARGVSRSGGQNVSRTTITPVAHRNQGPTQGVIVDFRVRAVLRKIGDRDAVPVVITDTCEARLRLPENELLRAGGPAAAAAVLRDPDGAPRLDQEGRLLLSGDPEPSATPQALPSWLGDGPGQLRGPGKAIAEKLTGVDELRRQALTNLQQLGLVPPLDRNFQPIADDPGKDDLRRAGQHANYNAVIQNLTPHRIRGGLNQACQGGIPITLVDQRTGRDPHYRHFRLAVTQDFGSVTGRGTTPTRNVIRLGIGSAATSRTSSRSKSLPLSAGLFGVNLSRNAIARSLSWSSGRRANRVTITESTEPLDVLEQRVRLTFGEQGQAQPLADVRGSVHLLYEGGLTRATAPAPAPAAGPKAPHPQAVRDAITVAVDARNPADQIIAAVDGFRADSSAVAQIHAALSPDSLVANPDWMNGDLEIPLVVAPHGLQAQQYKVVLRGTAVDQTVVAASGQITGNINLNMTDSSLTAGTATGGGAAIGSGTSPVSASAGRSAGTSESTGNNQTNAQEWQLIHLGTHYELLQRFQLQADIVDSRGGVVQTVPLDDAIAQRAIAERRAHALYAAGRMDLPLPFVADAAERYLNDRLPMDAQVATGFVRRYQVDKAGATTGLAAEHTGEQLVAKVLDNSGATRPSPTARVDETLRATEELVAQRRAVDLGASYDASVASAQIDSIAPVGRPGERVDLFELVRPQFEQIAPGVLADSRLLAPALRVNLDAFQGDFETMLGPRGFNATVEVPVAGQHNPDLYRVRITARYVGDYTVDGTPEIPKVDAVGLDGAFRFRGQNRSIGRSATYEAGIGGGADGISGGAGLKRERQTTAGSGELATTIDMSGHFDLAAVERRVVFTSEVVRVRDAGAAAMTSARWKLQRTTPAEQSIAATPRQLDANVTLLAPRALIREPGGRVTAPGQQFDHRSIRLPESAIVQTALPYPQGARPTDELYNALEAELARSEWLGAGGFAEAQGALGDQLGPVGLKASFAELTGPNGLQLMQMAARGNSQATVAVTVKARITGFELAEDAIGDAQTGSVSRLETSSRSSSTSSRLGPGSVNAGAEGGPVSLSASASRQVKEQTSAAHGTRLEATKFEEGEIVAVRVPVSYDVTIAKGKRHKQLPNAAEAQFVVKMLKHEYLDGLRQLETGAAAGSAAAAARLQLTAEQLRTPDIRASAYHEDAAGNQVYEPYRPLVDALAQAKRDGTTLVVAMAERDGQERIYVASSNGTLSGVGDGGFAAAFGGLDPRLALMAQGRVDLREVYDAAGPGENFSAKVSDELVRSGVPDSMLKGLDYSATARQLSPAATPSAVGSTRSSREQERGH</sequence>
<gene>
    <name evidence="2" type="ORF">HNR71_004718</name>
    <name evidence="3" type="ORF">HPO96_12560</name>
</gene>
<feature type="compositionally biased region" description="Low complexity" evidence="1">
    <location>
        <begin position="1801"/>
        <end position="1824"/>
    </location>
</feature>
<evidence type="ECO:0000313" key="2">
    <source>
        <dbReference type="EMBL" id="MBB6569081.1"/>
    </source>
</evidence>
<evidence type="ECO:0000313" key="5">
    <source>
        <dbReference type="Proteomes" id="UP000553957"/>
    </source>
</evidence>
<dbReference type="RefSeq" id="WP_171673526.1">
    <property type="nucleotide sequence ID" value="NZ_BAAAGT010000013.1"/>
</dbReference>
<reference evidence="3 4" key="1">
    <citation type="submission" date="2020-05" db="EMBL/GenBank/DDBJ databases">
        <title>Genome sequence of Kribbella sandramycini ATCC 39419.</title>
        <authorList>
            <person name="Maclea K.S."/>
            <person name="Fair J.L."/>
        </authorList>
    </citation>
    <scope>NUCLEOTIDE SEQUENCE [LARGE SCALE GENOMIC DNA]</scope>
    <source>
        <strain evidence="3 4">ATCC 39419</strain>
    </source>
</reference>
<accession>A0A7Y4P0F1</accession>
<evidence type="ECO:0000256" key="1">
    <source>
        <dbReference type="SAM" id="MobiDB-lite"/>
    </source>
</evidence>
<feature type="compositionally biased region" description="Polar residues" evidence="1">
    <location>
        <begin position="1266"/>
        <end position="1275"/>
    </location>
</feature>
<feature type="compositionally biased region" description="Polar residues" evidence="1">
    <location>
        <begin position="1835"/>
        <end position="1850"/>
    </location>
</feature>
<proteinExistence type="predicted"/>
<organism evidence="3 4">
    <name type="scientific">Kribbella sandramycini</name>
    <dbReference type="NCBI Taxonomy" id="60450"/>
    <lineage>
        <taxon>Bacteria</taxon>
        <taxon>Bacillati</taxon>
        <taxon>Actinomycetota</taxon>
        <taxon>Actinomycetes</taxon>
        <taxon>Propionibacteriales</taxon>
        <taxon>Kribbellaceae</taxon>
        <taxon>Kribbella</taxon>
    </lineage>
</organism>
<dbReference type="Proteomes" id="UP000553957">
    <property type="component" value="Unassembled WGS sequence"/>
</dbReference>
<feature type="region of interest" description="Disordered" evidence="1">
    <location>
        <begin position="1799"/>
        <end position="1855"/>
    </location>
</feature>
<feature type="region of interest" description="Disordered" evidence="1">
    <location>
        <begin position="2065"/>
        <end position="2089"/>
    </location>
</feature>
<feature type="region of interest" description="Disordered" evidence="1">
    <location>
        <begin position="1250"/>
        <end position="1275"/>
    </location>
</feature>